<gene>
    <name evidence="1" type="ORF">TNIN_227881</name>
</gene>
<dbReference type="GO" id="GO:0003676">
    <property type="term" value="F:nucleic acid binding"/>
    <property type="evidence" value="ECO:0007669"/>
    <property type="project" value="InterPro"/>
</dbReference>
<dbReference type="Proteomes" id="UP000886998">
    <property type="component" value="Unassembled WGS sequence"/>
</dbReference>
<dbReference type="InterPro" id="IPR036397">
    <property type="entry name" value="RNaseH_sf"/>
</dbReference>
<dbReference type="Gene3D" id="3.30.420.10">
    <property type="entry name" value="Ribonuclease H-like superfamily/Ribonuclease H"/>
    <property type="match status" value="1"/>
</dbReference>
<reference evidence="1" key="1">
    <citation type="submission" date="2020-08" db="EMBL/GenBank/DDBJ databases">
        <title>Multicomponent nature underlies the extraordinary mechanical properties of spider dragline silk.</title>
        <authorList>
            <person name="Kono N."/>
            <person name="Nakamura H."/>
            <person name="Mori M."/>
            <person name="Yoshida Y."/>
            <person name="Ohtoshi R."/>
            <person name="Malay A.D."/>
            <person name="Moran D.A.P."/>
            <person name="Tomita M."/>
            <person name="Numata K."/>
            <person name="Arakawa K."/>
        </authorList>
    </citation>
    <scope>NUCLEOTIDE SEQUENCE</scope>
</reference>
<dbReference type="AlphaFoldDB" id="A0A8X6YW05"/>
<keyword evidence="2" id="KW-1185">Reference proteome</keyword>
<protein>
    <recommendedName>
        <fullName evidence="3">Tc1-like transposase DDE domain-containing protein</fullName>
    </recommendedName>
</protein>
<organism evidence="1 2">
    <name type="scientific">Trichonephila inaurata madagascariensis</name>
    <dbReference type="NCBI Taxonomy" id="2747483"/>
    <lineage>
        <taxon>Eukaryota</taxon>
        <taxon>Metazoa</taxon>
        <taxon>Ecdysozoa</taxon>
        <taxon>Arthropoda</taxon>
        <taxon>Chelicerata</taxon>
        <taxon>Arachnida</taxon>
        <taxon>Araneae</taxon>
        <taxon>Araneomorphae</taxon>
        <taxon>Entelegynae</taxon>
        <taxon>Araneoidea</taxon>
        <taxon>Nephilidae</taxon>
        <taxon>Trichonephila</taxon>
        <taxon>Trichonephila inaurata</taxon>
    </lineage>
</organism>
<sequence>MVIRGALMAHRYMNEILRPFAHPFLTGIPNACLQQDNARLHRAWVSQDFLRSYSDSYLTYLDMPPIEHIWNQFNYRCHRVNLYTTWRKLFKMCGSSKSRQHLTLTALRMVLQH</sequence>
<evidence type="ECO:0000313" key="1">
    <source>
        <dbReference type="EMBL" id="GFY78210.1"/>
    </source>
</evidence>
<name>A0A8X6YW05_9ARAC</name>
<accession>A0A8X6YW05</accession>
<comment type="caution">
    <text evidence="1">The sequence shown here is derived from an EMBL/GenBank/DDBJ whole genome shotgun (WGS) entry which is preliminary data.</text>
</comment>
<evidence type="ECO:0000313" key="2">
    <source>
        <dbReference type="Proteomes" id="UP000886998"/>
    </source>
</evidence>
<evidence type="ECO:0008006" key="3">
    <source>
        <dbReference type="Google" id="ProtNLM"/>
    </source>
</evidence>
<proteinExistence type="predicted"/>
<dbReference type="EMBL" id="BMAV01022875">
    <property type="protein sequence ID" value="GFY78210.1"/>
    <property type="molecule type" value="Genomic_DNA"/>
</dbReference>